<name>A0A0A9A741_ARUDO</name>
<sequence>MNGSKIDPTIRDYVYVAFQCIFFLHVYLMSLS</sequence>
<proteinExistence type="predicted"/>
<evidence type="ECO:0000256" key="1">
    <source>
        <dbReference type="SAM" id="Phobius"/>
    </source>
</evidence>
<organism evidence="2">
    <name type="scientific">Arundo donax</name>
    <name type="common">Giant reed</name>
    <name type="synonym">Donax arundinaceus</name>
    <dbReference type="NCBI Taxonomy" id="35708"/>
    <lineage>
        <taxon>Eukaryota</taxon>
        <taxon>Viridiplantae</taxon>
        <taxon>Streptophyta</taxon>
        <taxon>Embryophyta</taxon>
        <taxon>Tracheophyta</taxon>
        <taxon>Spermatophyta</taxon>
        <taxon>Magnoliopsida</taxon>
        <taxon>Liliopsida</taxon>
        <taxon>Poales</taxon>
        <taxon>Poaceae</taxon>
        <taxon>PACMAD clade</taxon>
        <taxon>Arundinoideae</taxon>
        <taxon>Arundineae</taxon>
        <taxon>Arundo</taxon>
    </lineage>
</organism>
<keyword evidence="1" id="KW-0812">Transmembrane</keyword>
<evidence type="ECO:0000313" key="2">
    <source>
        <dbReference type="EMBL" id="JAD45743.1"/>
    </source>
</evidence>
<dbReference type="EMBL" id="GBRH01252152">
    <property type="protein sequence ID" value="JAD45743.1"/>
    <property type="molecule type" value="Transcribed_RNA"/>
</dbReference>
<reference evidence="2" key="1">
    <citation type="submission" date="2014-09" db="EMBL/GenBank/DDBJ databases">
        <authorList>
            <person name="Magalhaes I.L.F."/>
            <person name="Oliveira U."/>
            <person name="Santos F.R."/>
            <person name="Vidigal T.H.D.A."/>
            <person name="Brescovit A.D."/>
            <person name="Santos A.J."/>
        </authorList>
    </citation>
    <scope>NUCLEOTIDE SEQUENCE</scope>
    <source>
        <tissue evidence="2">Shoot tissue taken approximately 20 cm above the soil surface</tissue>
    </source>
</reference>
<keyword evidence="1" id="KW-1133">Transmembrane helix</keyword>
<accession>A0A0A9A741</accession>
<protein>
    <submittedName>
        <fullName evidence="2">Uncharacterized protein</fullName>
    </submittedName>
</protein>
<feature type="transmembrane region" description="Helical" evidence="1">
    <location>
        <begin position="12"/>
        <end position="30"/>
    </location>
</feature>
<reference evidence="2" key="2">
    <citation type="journal article" date="2015" name="Data Brief">
        <title>Shoot transcriptome of the giant reed, Arundo donax.</title>
        <authorList>
            <person name="Barrero R.A."/>
            <person name="Guerrero F.D."/>
            <person name="Moolhuijzen P."/>
            <person name="Goolsby J.A."/>
            <person name="Tidwell J."/>
            <person name="Bellgard S.E."/>
            <person name="Bellgard M.I."/>
        </authorList>
    </citation>
    <scope>NUCLEOTIDE SEQUENCE</scope>
    <source>
        <tissue evidence="2">Shoot tissue taken approximately 20 cm above the soil surface</tissue>
    </source>
</reference>
<keyword evidence="1" id="KW-0472">Membrane</keyword>
<dbReference type="AlphaFoldDB" id="A0A0A9A741"/>